<organism evidence="4 5">
    <name type="scientific">Dreissena polymorpha</name>
    <name type="common">Zebra mussel</name>
    <name type="synonym">Mytilus polymorpha</name>
    <dbReference type="NCBI Taxonomy" id="45954"/>
    <lineage>
        <taxon>Eukaryota</taxon>
        <taxon>Metazoa</taxon>
        <taxon>Spiralia</taxon>
        <taxon>Lophotrochozoa</taxon>
        <taxon>Mollusca</taxon>
        <taxon>Bivalvia</taxon>
        <taxon>Autobranchia</taxon>
        <taxon>Heteroconchia</taxon>
        <taxon>Euheterodonta</taxon>
        <taxon>Imparidentia</taxon>
        <taxon>Neoheterodontei</taxon>
        <taxon>Myida</taxon>
        <taxon>Dreissenoidea</taxon>
        <taxon>Dreissenidae</taxon>
        <taxon>Dreissena</taxon>
    </lineage>
</organism>
<proteinExistence type="predicted"/>
<keyword evidence="5" id="KW-1185">Reference proteome</keyword>
<dbReference type="Proteomes" id="UP000828390">
    <property type="component" value="Unassembled WGS sequence"/>
</dbReference>
<sequence length="59" mass="6274">MLFGGVPKQTTELTKLRGDINICIVGDPSTAKSQFLKQVEEFSPRAVYTSGKASTAAGQ</sequence>
<protein>
    <recommendedName>
        <fullName evidence="3">MCM C-terminal AAA(+) ATPase domain-containing protein</fullName>
    </recommendedName>
</protein>
<dbReference type="GO" id="GO:0042555">
    <property type="term" value="C:MCM complex"/>
    <property type="evidence" value="ECO:0007669"/>
    <property type="project" value="TreeGrafter"/>
</dbReference>
<keyword evidence="1" id="KW-0547">Nucleotide-binding</keyword>
<feature type="domain" description="MCM C-terminal AAA(+) ATPase" evidence="3">
    <location>
        <begin position="1"/>
        <end position="59"/>
    </location>
</feature>
<dbReference type="GO" id="GO:0003697">
    <property type="term" value="F:single-stranded DNA binding"/>
    <property type="evidence" value="ECO:0007669"/>
    <property type="project" value="TreeGrafter"/>
</dbReference>
<name>A0A9D3YRW5_DREPO</name>
<dbReference type="GO" id="GO:1990518">
    <property type="term" value="F:single-stranded 3'-5' DNA helicase activity"/>
    <property type="evidence" value="ECO:0007669"/>
    <property type="project" value="TreeGrafter"/>
</dbReference>
<dbReference type="InterPro" id="IPR031327">
    <property type="entry name" value="MCM"/>
</dbReference>
<dbReference type="PROSITE" id="PS50051">
    <property type="entry name" value="MCM_2"/>
    <property type="match status" value="1"/>
</dbReference>
<dbReference type="GO" id="GO:0005634">
    <property type="term" value="C:nucleus"/>
    <property type="evidence" value="ECO:0007669"/>
    <property type="project" value="TreeGrafter"/>
</dbReference>
<dbReference type="GO" id="GO:1902969">
    <property type="term" value="P:mitotic DNA replication"/>
    <property type="evidence" value="ECO:0007669"/>
    <property type="project" value="TreeGrafter"/>
</dbReference>
<keyword evidence="2" id="KW-0067">ATP-binding</keyword>
<gene>
    <name evidence="4" type="ORF">DPMN_078472</name>
</gene>
<reference evidence="4" key="1">
    <citation type="journal article" date="2019" name="bioRxiv">
        <title>The Genome of the Zebra Mussel, Dreissena polymorpha: A Resource for Invasive Species Research.</title>
        <authorList>
            <person name="McCartney M.A."/>
            <person name="Auch B."/>
            <person name="Kono T."/>
            <person name="Mallez S."/>
            <person name="Zhang Y."/>
            <person name="Obille A."/>
            <person name="Becker A."/>
            <person name="Abrahante J.E."/>
            <person name="Garbe J."/>
            <person name="Badalamenti J.P."/>
            <person name="Herman A."/>
            <person name="Mangelson H."/>
            <person name="Liachko I."/>
            <person name="Sullivan S."/>
            <person name="Sone E.D."/>
            <person name="Koren S."/>
            <person name="Silverstein K.A.T."/>
            <person name="Beckman K.B."/>
            <person name="Gohl D.M."/>
        </authorList>
    </citation>
    <scope>NUCLEOTIDE SEQUENCE</scope>
    <source>
        <strain evidence="4">Duluth1</strain>
        <tissue evidence="4">Whole animal</tissue>
    </source>
</reference>
<dbReference type="PANTHER" id="PTHR11630">
    <property type="entry name" value="DNA REPLICATION LICENSING FACTOR MCM FAMILY MEMBER"/>
    <property type="match status" value="1"/>
</dbReference>
<evidence type="ECO:0000259" key="3">
    <source>
        <dbReference type="PROSITE" id="PS50051"/>
    </source>
</evidence>
<dbReference type="PANTHER" id="PTHR11630:SF43">
    <property type="entry name" value="DNA REPLICATION LICENSING FACTOR MCM6"/>
    <property type="match status" value="1"/>
</dbReference>
<dbReference type="EMBL" id="JAIWYP010000015">
    <property type="protein sequence ID" value="KAH3703436.1"/>
    <property type="molecule type" value="Genomic_DNA"/>
</dbReference>
<evidence type="ECO:0000313" key="5">
    <source>
        <dbReference type="Proteomes" id="UP000828390"/>
    </source>
</evidence>
<dbReference type="GO" id="GO:0000727">
    <property type="term" value="P:double-strand break repair via break-induced replication"/>
    <property type="evidence" value="ECO:0007669"/>
    <property type="project" value="TreeGrafter"/>
</dbReference>
<dbReference type="AlphaFoldDB" id="A0A9D3YRW5"/>
<accession>A0A9D3YRW5</accession>
<evidence type="ECO:0000313" key="4">
    <source>
        <dbReference type="EMBL" id="KAH3703436.1"/>
    </source>
</evidence>
<dbReference type="Pfam" id="PF00493">
    <property type="entry name" value="MCM"/>
    <property type="match status" value="1"/>
</dbReference>
<dbReference type="GO" id="GO:0005524">
    <property type="term" value="F:ATP binding"/>
    <property type="evidence" value="ECO:0007669"/>
    <property type="project" value="UniProtKB-KW"/>
</dbReference>
<evidence type="ECO:0000256" key="2">
    <source>
        <dbReference type="ARBA" id="ARBA00022840"/>
    </source>
</evidence>
<reference evidence="4" key="2">
    <citation type="submission" date="2020-11" db="EMBL/GenBank/DDBJ databases">
        <authorList>
            <person name="McCartney M.A."/>
            <person name="Auch B."/>
            <person name="Kono T."/>
            <person name="Mallez S."/>
            <person name="Becker A."/>
            <person name="Gohl D.M."/>
            <person name="Silverstein K.A.T."/>
            <person name="Koren S."/>
            <person name="Bechman K.B."/>
            <person name="Herman A."/>
            <person name="Abrahante J.E."/>
            <person name="Garbe J."/>
        </authorList>
    </citation>
    <scope>NUCLEOTIDE SEQUENCE</scope>
    <source>
        <strain evidence="4">Duluth1</strain>
        <tissue evidence="4">Whole animal</tissue>
    </source>
</reference>
<dbReference type="InterPro" id="IPR027417">
    <property type="entry name" value="P-loop_NTPase"/>
</dbReference>
<evidence type="ECO:0000256" key="1">
    <source>
        <dbReference type="ARBA" id="ARBA00022741"/>
    </source>
</evidence>
<dbReference type="Gene3D" id="3.40.50.300">
    <property type="entry name" value="P-loop containing nucleotide triphosphate hydrolases"/>
    <property type="match status" value="1"/>
</dbReference>
<dbReference type="InterPro" id="IPR001208">
    <property type="entry name" value="MCM_dom"/>
</dbReference>
<comment type="caution">
    <text evidence="4">The sequence shown here is derived from an EMBL/GenBank/DDBJ whole genome shotgun (WGS) entry which is preliminary data.</text>
</comment>